<dbReference type="InterPro" id="IPR003836">
    <property type="entry name" value="Glucokinase"/>
</dbReference>
<dbReference type="GO" id="GO:0016301">
    <property type="term" value="F:kinase activity"/>
    <property type="evidence" value="ECO:0007669"/>
    <property type="project" value="UniProtKB-KW"/>
</dbReference>
<reference evidence="3 4" key="1">
    <citation type="submission" date="2019-08" db="EMBL/GenBank/DDBJ databases">
        <authorList>
            <person name="Chen S.-C."/>
            <person name="Lai M.-C."/>
            <person name="You Y.-T."/>
        </authorList>
    </citation>
    <scope>NUCLEOTIDE SEQUENCE [LARGE SCALE GENOMIC DNA]</scope>
    <source>
        <strain evidence="3 4">P2F9704a</strain>
    </source>
</reference>
<dbReference type="PANTHER" id="PTHR47363">
    <property type="entry name" value="GLUCOKINASE"/>
    <property type="match status" value="1"/>
</dbReference>
<dbReference type="SUPFAM" id="SSF53067">
    <property type="entry name" value="Actin-like ATPase domain"/>
    <property type="match status" value="1"/>
</dbReference>
<keyword evidence="4" id="KW-1185">Reference proteome</keyword>
<dbReference type="PANTHER" id="PTHR47363:SF1">
    <property type="entry name" value="GLUCOKINASE"/>
    <property type="match status" value="1"/>
</dbReference>
<gene>
    <name evidence="3" type="ORF">FTO68_08845</name>
</gene>
<name>A0ABD4TP81_9EURY</name>
<evidence type="ECO:0000256" key="2">
    <source>
        <dbReference type="ARBA" id="ARBA00022777"/>
    </source>
</evidence>
<dbReference type="EMBL" id="VOTZ01000019">
    <property type="protein sequence ID" value="MCQ1539085.1"/>
    <property type="molecule type" value="Genomic_DNA"/>
</dbReference>
<comment type="caution">
    <text evidence="3">The sequence shown here is derived from an EMBL/GenBank/DDBJ whole genome shotgun (WGS) entry which is preliminary data.</text>
</comment>
<dbReference type="AlphaFoldDB" id="A0ABD4TP81"/>
<sequence>MLYLIIERKDGIRQKIWRSGEAYMQRILTADIGGTYSRFSGFTFSDDGAISRLNTISFITGSFSSFNDLIKGALMNPGMGDVSSWDTIVIAVPGLVREGVHGILPNVPWMADIRTLTTKMPKTAIYLINDFVAQGYACLMEKQLKQDVVQAGRAEDGGTIAVVGAGTGLGHCAIRKGAGDCICALPSEAGHAAFPFYKDDEIGFMEYLLKINGTSYPHNDLVVSGPGLSHLHAWLTGGTLPPEKVVSRIGPESETTEFFARFFARACRNYVLSTLSTSALYITGGVAMKNPFLVNNDYFREEFADVLHYRDMLETIPISLVRDEDIGLLGAALYGRVHLRV</sequence>
<protein>
    <submittedName>
        <fullName evidence="3">Glucokinase</fullName>
    </submittedName>
</protein>
<proteinExistence type="predicted"/>
<dbReference type="RefSeq" id="WP_255333049.1">
    <property type="nucleotide sequence ID" value="NZ_VOTZ01000019.1"/>
</dbReference>
<dbReference type="Gene3D" id="3.40.367.20">
    <property type="match status" value="1"/>
</dbReference>
<keyword evidence="2" id="KW-0418">Kinase</keyword>
<dbReference type="InterPro" id="IPR043129">
    <property type="entry name" value="ATPase_NBD"/>
</dbReference>
<evidence type="ECO:0000313" key="3">
    <source>
        <dbReference type="EMBL" id="MCQ1539085.1"/>
    </source>
</evidence>
<dbReference type="CDD" id="cd24008">
    <property type="entry name" value="ASKHA_NBD_GLK"/>
    <property type="match status" value="1"/>
</dbReference>
<evidence type="ECO:0000313" key="4">
    <source>
        <dbReference type="Proteomes" id="UP001524383"/>
    </source>
</evidence>
<evidence type="ECO:0000256" key="1">
    <source>
        <dbReference type="ARBA" id="ARBA00022679"/>
    </source>
</evidence>
<dbReference type="Pfam" id="PF02685">
    <property type="entry name" value="Glucokinase"/>
    <property type="match status" value="1"/>
</dbReference>
<dbReference type="Proteomes" id="UP001524383">
    <property type="component" value="Unassembled WGS sequence"/>
</dbReference>
<keyword evidence="1" id="KW-0808">Transferase</keyword>
<organism evidence="3 4">
    <name type="scientific">Methanocalculus taiwanensis</name>
    <dbReference type="NCBI Taxonomy" id="106207"/>
    <lineage>
        <taxon>Archaea</taxon>
        <taxon>Methanobacteriati</taxon>
        <taxon>Methanobacteriota</taxon>
        <taxon>Stenosarchaea group</taxon>
        <taxon>Methanomicrobia</taxon>
        <taxon>Methanomicrobiales</taxon>
        <taxon>Methanocalculaceae</taxon>
        <taxon>Methanocalculus</taxon>
    </lineage>
</organism>
<dbReference type="Gene3D" id="3.30.420.40">
    <property type="match status" value="1"/>
</dbReference>
<accession>A0ABD4TP81</accession>